<feature type="domain" description="16S/18S rRNA aminocarboxypropyltransferase Tsr3 C-terminal" evidence="7">
    <location>
        <begin position="42"/>
        <end position="162"/>
    </location>
</feature>
<dbReference type="InterPro" id="IPR022968">
    <property type="entry name" value="Tsr3-like"/>
</dbReference>
<protein>
    <recommendedName>
        <fullName evidence="1">16S rRNA aminocarboxypropyltransferase</fullName>
    </recommendedName>
</protein>
<reference evidence="8" key="1">
    <citation type="submission" date="2022-01" db="EMBL/GenBank/DDBJ databases">
        <title>Complete genome of Methanomicrobium antiquum DSM 21220.</title>
        <authorList>
            <person name="Chen S.-C."/>
            <person name="You Y.-T."/>
            <person name="Zhou Y.-Z."/>
            <person name="Lai M.-C."/>
        </authorList>
    </citation>
    <scope>NUCLEOTIDE SEQUENCE</scope>
    <source>
        <strain evidence="8">DSM 21220</strain>
    </source>
</reference>
<evidence type="ECO:0000313" key="8">
    <source>
        <dbReference type="EMBL" id="WFN38010.1"/>
    </source>
</evidence>
<evidence type="ECO:0000313" key="9">
    <source>
        <dbReference type="Proteomes" id="UP001218895"/>
    </source>
</evidence>
<evidence type="ECO:0000256" key="5">
    <source>
        <dbReference type="ARBA" id="ARBA00022679"/>
    </source>
</evidence>
<dbReference type="InterPro" id="IPR007177">
    <property type="entry name" value="Tsr3_C"/>
</dbReference>
<accession>A0AAF0FQS3</accession>
<dbReference type="KEGG" id="manq:L1994_10160"/>
<keyword evidence="2" id="KW-0963">Cytoplasm</keyword>
<dbReference type="RefSeq" id="WP_278100843.1">
    <property type="nucleotide sequence ID" value="NZ_CP091092.1"/>
</dbReference>
<evidence type="ECO:0000256" key="2">
    <source>
        <dbReference type="ARBA" id="ARBA00022490"/>
    </source>
</evidence>
<gene>
    <name evidence="8" type="ORF">L1994_10160</name>
</gene>
<evidence type="ECO:0000259" key="7">
    <source>
        <dbReference type="Pfam" id="PF04034"/>
    </source>
</evidence>
<keyword evidence="5" id="KW-0808">Transferase</keyword>
<organism evidence="8 9">
    <name type="scientific">Methanomicrobium antiquum</name>
    <dbReference type="NCBI Taxonomy" id="487686"/>
    <lineage>
        <taxon>Archaea</taxon>
        <taxon>Methanobacteriati</taxon>
        <taxon>Methanobacteriota</taxon>
        <taxon>Stenosarchaea group</taxon>
        <taxon>Methanomicrobia</taxon>
        <taxon>Methanomicrobiales</taxon>
        <taxon>Methanomicrobiaceae</taxon>
        <taxon>Methanomicrobium</taxon>
    </lineage>
</organism>
<proteinExistence type="predicted"/>
<dbReference type="PANTHER" id="PTHR20426">
    <property type="entry name" value="RIBOSOME BIOGENESIS PROTEIN TSR3 HOMOLOG"/>
    <property type="match status" value="1"/>
</dbReference>
<evidence type="ECO:0000256" key="1">
    <source>
        <dbReference type="ARBA" id="ARBA00014114"/>
    </source>
</evidence>
<dbReference type="GeneID" id="79950764"/>
<dbReference type="Proteomes" id="UP001218895">
    <property type="component" value="Chromosome"/>
</dbReference>
<dbReference type="AlphaFoldDB" id="A0AAF0FQS3"/>
<dbReference type="NCBIfam" id="NF002621">
    <property type="entry name" value="PRK02287.1"/>
    <property type="match status" value="1"/>
</dbReference>
<evidence type="ECO:0000256" key="4">
    <source>
        <dbReference type="ARBA" id="ARBA00022552"/>
    </source>
</evidence>
<keyword evidence="4" id="KW-0698">rRNA processing</keyword>
<evidence type="ECO:0000256" key="6">
    <source>
        <dbReference type="ARBA" id="ARBA00022691"/>
    </source>
</evidence>
<sequence>MIPLLAWRDNSCNPKVCSVKKLEKFRLVKIYPRVTSIPKNTLMLDPTAPQALSPADKISPSLTVLDCTWETLNTGIIDGWHKRRALPFLVAANPGHFGRPFMLNSVEAFAAALYILGEAEQAKLILSKFNWGLRFLEVNAKPLEEYAGAKDSSEILEIQSYYY</sequence>
<name>A0AAF0FQS3_9EURY</name>
<dbReference type="Pfam" id="PF04034">
    <property type="entry name" value="Ribo_biogen_C"/>
    <property type="match status" value="1"/>
</dbReference>
<evidence type="ECO:0000256" key="3">
    <source>
        <dbReference type="ARBA" id="ARBA00022517"/>
    </source>
</evidence>
<dbReference type="GO" id="GO:0106388">
    <property type="term" value="F:rRNA small subunit aminocarboxypropyltransferase activity"/>
    <property type="evidence" value="ECO:0007669"/>
    <property type="project" value="InterPro"/>
</dbReference>
<dbReference type="PANTHER" id="PTHR20426:SF0">
    <property type="entry name" value="18S RRNA AMINOCARBOXYPROPYLTRANSFERASE"/>
    <property type="match status" value="1"/>
</dbReference>
<keyword evidence="9" id="KW-1185">Reference proteome</keyword>
<dbReference type="EMBL" id="CP091092">
    <property type="protein sequence ID" value="WFN38010.1"/>
    <property type="molecule type" value="Genomic_DNA"/>
</dbReference>
<keyword evidence="3" id="KW-0690">Ribosome biogenesis</keyword>
<keyword evidence="6" id="KW-0949">S-adenosyl-L-methionine</keyword>
<dbReference type="GO" id="GO:0006364">
    <property type="term" value="P:rRNA processing"/>
    <property type="evidence" value="ECO:0007669"/>
    <property type="project" value="UniProtKB-KW"/>
</dbReference>